<protein>
    <submittedName>
        <fullName evidence="2">Uncharacterized protein</fullName>
    </submittedName>
</protein>
<reference evidence="2 3" key="1">
    <citation type="journal article" date="2020" name="Nature">
        <title>Six reference-quality genomes reveal evolution of bat adaptations.</title>
        <authorList>
            <person name="Jebb D."/>
            <person name="Huang Z."/>
            <person name="Pippel M."/>
            <person name="Hughes G.M."/>
            <person name="Lavrichenko K."/>
            <person name="Devanna P."/>
            <person name="Winkler S."/>
            <person name="Jermiin L.S."/>
            <person name="Skirmuntt E.C."/>
            <person name="Katzourakis A."/>
            <person name="Burkitt-Gray L."/>
            <person name="Ray D.A."/>
            <person name="Sullivan K.A.M."/>
            <person name="Roscito J.G."/>
            <person name="Kirilenko B.M."/>
            <person name="Davalos L.M."/>
            <person name="Corthals A.P."/>
            <person name="Power M.L."/>
            <person name="Jones G."/>
            <person name="Ransome R.D."/>
            <person name="Dechmann D.K.N."/>
            <person name="Locatelli A.G."/>
            <person name="Puechmaille S.J."/>
            <person name="Fedrigo O."/>
            <person name="Jarvis E.D."/>
            <person name="Hiller M."/>
            <person name="Vernes S.C."/>
            <person name="Myers E.W."/>
            <person name="Teeling E.C."/>
        </authorList>
    </citation>
    <scope>NUCLEOTIDE SEQUENCE [LARGE SCALE GENOMIC DNA]</scope>
    <source>
        <strain evidence="2">MMyoMyo1</strain>
        <tissue evidence="2">Flight muscle</tissue>
    </source>
</reference>
<name>A0A7J7RCI7_MYOMY</name>
<comment type="caution">
    <text evidence="2">The sequence shown here is derived from an EMBL/GenBank/DDBJ whole genome shotgun (WGS) entry which is preliminary data.</text>
</comment>
<keyword evidence="3" id="KW-1185">Reference proteome</keyword>
<evidence type="ECO:0000313" key="2">
    <source>
        <dbReference type="EMBL" id="KAF6273851.1"/>
    </source>
</evidence>
<evidence type="ECO:0000313" key="3">
    <source>
        <dbReference type="Proteomes" id="UP000527355"/>
    </source>
</evidence>
<proteinExistence type="predicted"/>
<sequence>MVTMTTFPFGFLTMCRTQPRPLPLAHTHSARPSLQQPLGTRLALHRLSTRTARDPGTCPPRRPGPRDMPTAPPGTQRHAHRAARDPATCPPCRPGPSDMPTVPPGTQRHAHRAARDPATCPPRRPGPRDTLVGNSLLDQERAWAAAQAHAEQPIEARAAWLAADAASGAGRAAQPLLSLLPETQGQNTFSRRLPLHFPQKHEHSCVASKMSLL</sequence>
<organism evidence="2 3">
    <name type="scientific">Myotis myotis</name>
    <name type="common">Greater mouse-eared bat</name>
    <name type="synonym">Vespertilio myotis</name>
    <dbReference type="NCBI Taxonomy" id="51298"/>
    <lineage>
        <taxon>Eukaryota</taxon>
        <taxon>Metazoa</taxon>
        <taxon>Chordata</taxon>
        <taxon>Craniata</taxon>
        <taxon>Vertebrata</taxon>
        <taxon>Euteleostomi</taxon>
        <taxon>Mammalia</taxon>
        <taxon>Eutheria</taxon>
        <taxon>Laurasiatheria</taxon>
        <taxon>Chiroptera</taxon>
        <taxon>Yangochiroptera</taxon>
        <taxon>Vespertilionidae</taxon>
        <taxon>Myotis</taxon>
    </lineage>
</organism>
<dbReference type="AlphaFoldDB" id="A0A7J7RCI7"/>
<gene>
    <name evidence="2" type="ORF">mMyoMyo1_010833</name>
</gene>
<feature type="region of interest" description="Disordered" evidence="1">
    <location>
        <begin position="48"/>
        <end position="128"/>
    </location>
</feature>
<accession>A0A7J7RCI7</accession>
<dbReference type="Proteomes" id="UP000527355">
    <property type="component" value="Unassembled WGS sequence"/>
</dbReference>
<dbReference type="EMBL" id="JABWUV010000031">
    <property type="protein sequence ID" value="KAF6273851.1"/>
    <property type="molecule type" value="Genomic_DNA"/>
</dbReference>
<evidence type="ECO:0000256" key="1">
    <source>
        <dbReference type="SAM" id="MobiDB-lite"/>
    </source>
</evidence>